<sequence>LKHKYHIQKTLSGSKGIPHVWWFSTDWGTEVLVMDRSGLSLQDLMSRNHSGAFTVETVAEIACQLICILELIHSWDFIHHNIKPSHLLFDSGPLTQEGTMYLIDFGLVRTYRHHGTHCHIPYKKRVPFIGSETFASIRALHGRQQSCCDNLESLAYVLIYLLSRFLPWQECGLTVEEVIQAKVNIFQSSLQDKVPMAFFTFLEYARLLVFELRPDYDYVWNIFEDFHAKTGHGSSS</sequence>
<dbReference type="SMART" id="SM00220">
    <property type="entry name" value="S_TKc"/>
    <property type="match status" value="1"/>
</dbReference>
<gene>
    <name evidence="2" type="ORF">PISMIDRAFT_101427</name>
</gene>
<dbReference type="InterPro" id="IPR011009">
    <property type="entry name" value="Kinase-like_dom_sf"/>
</dbReference>
<name>A0A0C9YDZ1_9AGAM</name>
<evidence type="ECO:0000259" key="1">
    <source>
        <dbReference type="PROSITE" id="PS50011"/>
    </source>
</evidence>
<dbReference type="EMBL" id="KN833732">
    <property type="protein sequence ID" value="KIK22995.1"/>
    <property type="molecule type" value="Genomic_DNA"/>
</dbReference>
<accession>A0A0C9YDZ1</accession>
<keyword evidence="3" id="KW-1185">Reference proteome</keyword>
<reference evidence="2 3" key="1">
    <citation type="submission" date="2014-04" db="EMBL/GenBank/DDBJ databases">
        <authorList>
            <consortium name="DOE Joint Genome Institute"/>
            <person name="Kuo A."/>
            <person name="Kohler A."/>
            <person name="Costa M.D."/>
            <person name="Nagy L.G."/>
            <person name="Floudas D."/>
            <person name="Copeland A."/>
            <person name="Barry K.W."/>
            <person name="Cichocki N."/>
            <person name="Veneault-Fourrey C."/>
            <person name="LaButti K."/>
            <person name="Lindquist E.A."/>
            <person name="Lipzen A."/>
            <person name="Lundell T."/>
            <person name="Morin E."/>
            <person name="Murat C."/>
            <person name="Sun H."/>
            <person name="Tunlid A."/>
            <person name="Henrissat B."/>
            <person name="Grigoriev I.V."/>
            <person name="Hibbett D.S."/>
            <person name="Martin F."/>
            <person name="Nordberg H.P."/>
            <person name="Cantor M.N."/>
            <person name="Hua S.X."/>
        </authorList>
    </citation>
    <scope>NUCLEOTIDE SEQUENCE [LARGE SCALE GENOMIC DNA]</scope>
    <source>
        <strain evidence="2 3">441</strain>
    </source>
</reference>
<reference evidence="3" key="2">
    <citation type="submission" date="2015-01" db="EMBL/GenBank/DDBJ databases">
        <title>Evolutionary Origins and Diversification of the Mycorrhizal Mutualists.</title>
        <authorList>
            <consortium name="DOE Joint Genome Institute"/>
            <consortium name="Mycorrhizal Genomics Consortium"/>
            <person name="Kohler A."/>
            <person name="Kuo A."/>
            <person name="Nagy L.G."/>
            <person name="Floudas D."/>
            <person name="Copeland A."/>
            <person name="Barry K.W."/>
            <person name="Cichocki N."/>
            <person name="Veneault-Fourrey C."/>
            <person name="LaButti K."/>
            <person name="Lindquist E.A."/>
            <person name="Lipzen A."/>
            <person name="Lundell T."/>
            <person name="Morin E."/>
            <person name="Murat C."/>
            <person name="Riley R."/>
            <person name="Ohm R."/>
            <person name="Sun H."/>
            <person name="Tunlid A."/>
            <person name="Henrissat B."/>
            <person name="Grigoriev I.V."/>
            <person name="Hibbett D.S."/>
            <person name="Martin F."/>
        </authorList>
    </citation>
    <scope>NUCLEOTIDE SEQUENCE [LARGE SCALE GENOMIC DNA]</scope>
    <source>
        <strain evidence="3">441</strain>
    </source>
</reference>
<dbReference type="HOGENOM" id="CLU_019279_2_0_1"/>
<dbReference type="STRING" id="765257.A0A0C9YDZ1"/>
<dbReference type="AlphaFoldDB" id="A0A0C9YDZ1"/>
<dbReference type="GO" id="GO:0005524">
    <property type="term" value="F:ATP binding"/>
    <property type="evidence" value="ECO:0007669"/>
    <property type="project" value="InterPro"/>
</dbReference>
<dbReference type="SUPFAM" id="SSF56112">
    <property type="entry name" value="Protein kinase-like (PK-like)"/>
    <property type="match status" value="1"/>
</dbReference>
<evidence type="ECO:0000313" key="3">
    <source>
        <dbReference type="Proteomes" id="UP000054018"/>
    </source>
</evidence>
<evidence type="ECO:0000313" key="2">
    <source>
        <dbReference type="EMBL" id="KIK22995.1"/>
    </source>
</evidence>
<dbReference type="Pfam" id="PF00069">
    <property type="entry name" value="Pkinase"/>
    <property type="match status" value="1"/>
</dbReference>
<dbReference type="Gene3D" id="1.10.510.10">
    <property type="entry name" value="Transferase(Phosphotransferase) domain 1"/>
    <property type="match status" value="1"/>
</dbReference>
<protein>
    <recommendedName>
        <fullName evidence="1">Protein kinase domain-containing protein</fullName>
    </recommendedName>
</protein>
<dbReference type="OrthoDB" id="2688199at2759"/>
<dbReference type="InterPro" id="IPR050235">
    <property type="entry name" value="CK1_Ser-Thr_kinase"/>
</dbReference>
<feature type="domain" description="Protein kinase" evidence="1">
    <location>
        <begin position="1"/>
        <end position="236"/>
    </location>
</feature>
<dbReference type="InterPro" id="IPR000719">
    <property type="entry name" value="Prot_kinase_dom"/>
</dbReference>
<dbReference type="PANTHER" id="PTHR11909">
    <property type="entry name" value="CASEIN KINASE-RELATED"/>
    <property type="match status" value="1"/>
</dbReference>
<dbReference type="GO" id="GO:0004672">
    <property type="term" value="F:protein kinase activity"/>
    <property type="evidence" value="ECO:0007669"/>
    <property type="project" value="InterPro"/>
</dbReference>
<proteinExistence type="predicted"/>
<dbReference type="Proteomes" id="UP000054018">
    <property type="component" value="Unassembled WGS sequence"/>
</dbReference>
<organism evidence="2 3">
    <name type="scientific">Pisolithus microcarpus 441</name>
    <dbReference type="NCBI Taxonomy" id="765257"/>
    <lineage>
        <taxon>Eukaryota</taxon>
        <taxon>Fungi</taxon>
        <taxon>Dikarya</taxon>
        <taxon>Basidiomycota</taxon>
        <taxon>Agaricomycotina</taxon>
        <taxon>Agaricomycetes</taxon>
        <taxon>Agaricomycetidae</taxon>
        <taxon>Boletales</taxon>
        <taxon>Sclerodermatineae</taxon>
        <taxon>Pisolithaceae</taxon>
        <taxon>Pisolithus</taxon>
    </lineage>
</organism>
<dbReference type="PROSITE" id="PS50011">
    <property type="entry name" value="PROTEIN_KINASE_DOM"/>
    <property type="match status" value="1"/>
</dbReference>
<feature type="non-terminal residue" evidence="2">
    <location>
        <position position="236"/>
    </location>
</feature>